<proteinExistence type="inferred from homology"/>
<keyword evidence="6" id="KW-0597">Phosphoprotein</keyword>
<evidence type="ECO:0000313" key="24">
    <source>
        <dbReference type="Proteomes" id="UP000267251"/>
    </source>
</evidence>
<evidence type="ECO:0000256" key="2">
    <source>
        <dbReference type="ARBA" id="ARBA00004496"/>
    </source>
</evidence>
<evidence type="ECO:0000256" key="12">
    <source>
        <dbReference type="ARBA" id="ARBA00023242"/>
    </source>
</evidence>
<dbReference type="CDD" id="cd02440">
    <property type="entry name" value="AdoMet_MTases"/>
    <property type="match status" value="1"/>
</dbReference>
<evidence type="ECO:0000256" key="19">
    <source>
        <dbReference type="ARBA" id="ARBA00057179"/>
    </source>
</evidence>
<keyword evidence="7 23" id="KW-0489">Methyltransferase</keyword>
<keyword evidence="5" id="KW-0963">Cytoplasm</keyword>
<keyword evidence="10" id="KW-0805">Transcription regulation</keyword>
<dbReference type="PANTHER" id="PTHR14741">
    <property type="entry name" value="S-ADENOSYLMETHIONINE-DEPENDENT METHYLTRANSFERASE RELATED"/>
    <property type="match status" value="1"/>
</dbReference>
<comment type="catalytic activity">
    <reaction evidence="15">
        <text>a 5'-end (N(7)-methyl 5'-triphosphoguanosine)-ribonucleoside in snoRNA + S-adenosyl-L-methionine = a 5'-end (N(2),N(7)-dimethyl 5'-triphosphoguanosine)-ribonucleoside in snoRNA + S-adenosyl-L-homocysteine + H(+)</text>
        <dbReference type="Rhea" id="RHEA:78475"/>
        <dbReference type="Rhea" id="RHEA-COMP:19086"/>
        <dbReference type="Rhea" id="RHEA-COMP:19088"/>
        <dbReference type="ChEBI" id="CHEBI:15378"/>
        <dbReference type="ChEBI" id="CHEBI:57856"/>
        <dbReference type="ChEBI" id="CHEBI:59789"/>
        <dbReference type="ChEBI" id="CHEBI:156461"/>
        <dbReference type="ChEBI" id="CHEBI:172880"/>
    </reaction>
    <physiologicalReaction direction="left-to-right" evidence="15">
        <dbReference type="Rhea" id="RHEA:78476"/>
    </physiologicalReaction>
</comment>
<evidence type="ECO:0000256" key="22">
    <source>
        <dbReference type="ARBA" id="ARBA00081504"/>
    </source>
</evidence>
<evidence type="ECO:0000256" key="4">
    <source>
        <dbReference type="ARBA" id="ARBA00018517"/>
    </source>
</evidence>
<evidence type="ECO:0000256" key="3">
    <source>
        <dbReference type="ARBA" id="ARBA00004604"/>
    </source>
</evidence>
<keyword evidence="12" id="KW-0539">Nucleus</keyword>
<evidence type="ECO:0000256" key="6">
    <source>
        <dbReference type="ARBA" id="ARBA00022553"/>
    </source>
</evidence>
<dbReference type="GO" id="GO:0005730">
    <property type="term" value="C:nucleolus"/>
    <property type="evidence" value="ECO:0007669"/>
    <property type="project" value="UniProtKB-SubCell"/>
</dbReference>
<evidence type="ECO:0000256" key="14">
    <source>
        <dbReference type="ARBA" id="ARBA00047418"/>
    </source>
</evidence>
<evidence type="ECO:0000256" key="13">
    <source>
        <dbReference type="ARBA" id="ARBA00025783"/>
    </source>
</evidence>
<dbReference type="EMBL" id="KZ988167">
    <property type="protein sequence ID" value="RKP12908.1"/>
    <property type="molecule type" value="Genomic_DNA"/>
</dbReference>
<dbReference type="PANTHER" id="PTHR14741:SF32">
    <property type="entry name" value="TRIMETHYLGUANOSINE SYNTHASE"/>
    <property type="match status" value="1"/>
</dbReference>
<evidence type="ECO:0000256" key="5">
    <source>
        <dbReference type="ARBA" id="ARBA00022490"/>
    </source>
</evidence>
<comment type="subcellular location">
    <subcellularLocation>
        <location evidence="2">Cytoplasm</location>
    </subcellularLocation>
    <subcellularLocation>
        <location evidence="1">Nucleus</location>
        <location evidence="1">Cajal body</location>
    </subcellularLocation>
    <subcellularLocation>
        <location evidence="3">Nucleus</location>
        <location evidence="3">Nucleolus</location>
    </subcellularLocation>
</comment>
<evidence type="ECO:0000256" key="17">
    <source>
        <dbReference type="ARBA" id="ARBA00049075"/>
    </source>
</evidence>
<dbReference type="InterPro" id="IPR019012">
    <property type="entry name" value="RNA_cap_Gua-N2-MeTrfase"/>
</dbReference>
<dbReference type="OrthoDB" id="194443at2759"/>
<evidence type="ECO:0000313" key="23">
    <source>
        <dbReference type="EMBL" id="RKP12908.1"/>
    </source>
</evidence>
<dbReference type="Gene3D" id="3.40.50.150">
    <property type="entry name" value="Vaccinia Virus protein VP39"/>
    <property type="match status" value="1"/>
</dbReference>
<evidence type="ECO:0000256" key="16">
    <source>
        <dbReference type="ARBA" id="ARBA00048763"/>
    </source>
</evidence>
<sequence length="254" mass="28581">MVKKRKTERETDWDAPLETTSSVSLDSSVVDYTTETVPKKLIKYWHQRHRLWSRFNEGIRMDYEGWFSVTPERVATHIAQRCQSNIVIDAFCGVGGNAIQFAFVCERVIAIDIDPVRLACAKHNAEIYGVADRIDFILGNFMQLAPRLHGDVVFLSPPWGGPEYLAEKTYDIQSMIPMDGNVLFHLARTITPNIAYFLPRNTSMDQLAMLAGPSGVCEVEQAHMRGKTKCIMAYYGELVDMSSDPGPEEGTLPS</sequence>
<dbReference type="Proteomes" id="UP000267251">
    <property type="component" value="Unassembled WGS sequence"/>
</dbReference>
<dbReference type="GO" id="GO:0071164">
    <property type="term" value="F:RNA cap trimethylguanosine synthase activity"/>
    <property type="evidence" value="ECO:0007669"/>
    <property type="project" value="TreeGrafter"/>
</dbReference>
<dbReference type="FunFam" id="3.40.50.150:FF:000066">
    <property type="entry name" value="Trimethylguanosine synthase 1"/>
    <property type="match status" value="1"/>
</dbReference>
<reference evidence="24" key="1">
    <citation type="journal article" date="2018" name="Nat. Microbiol.">
        <title>Leveraging single-cell genomics to expand the fungal tree of life.</title>
        <authorList>
            <person name="Ahrendt S.R."/>
            <person name="Quandt C.A."/>
            <person name="Ciobanu D."/>
            <person name="Clum A."/>
            <person name="Salamov A."/>
            <person name="Andreopoulos B."/>
            <person name="Cheng J.F."/>
            <person name="Woyke T."/>
            <person name="Pelin A."/>
            <person name="Henrissat B."/>
            <person name="Reynolds N.K."/>
            <person name="Benny G.L."/>
            <person name="Smith M.E."/>
            <person name="James T.Y."/>
            <person name="Grigoriev I.V."/>
        </authorList>
    </citation>
    <scope>NUCLEOTIDE SEQUENCE [LARGE SCALE GENOMIC DNA]</scope>
</reference>
<comment type="catalytic activity">
    <reaction evidence="16">
        <text>a 5'-end (N(2),N(7)-dimethyl 5'-triphosphoguanosine)-ribonucleoside in snRNA + S-adenosyl-L-methionine = a 5'-end (N(2),N(2),N(7)-trimethyl 5'-triphosphoguanosine)-ribonucleoside in snRNA + S-adenosyl-L-homocysteine + H(+)</text>
        <dbReference type="Rhea" id="RHEA:78479"/>
        <dbReference type="Rhea" id="RHEA-COMP:19087"/>
        <dbReference type="Rhea" id="RHEA-COMP:19089"/>
        <dbReference type="ChEBI" id="CHEBI:15378"/>
        <dbReference type="ChEBI" id="CHEBI:57856"/>
        <dbReference type="ChEBI" id="CHEBI:59789"/>
        <dbReference type="ChEBI" id="CHEBI:167623"/>
        <dbReference type="ChEBI" id="CHEBI:172880"/>
    </reaction>
    <physiologicalReaction direction="left-to-right" evidence="16">
        <dbReference type="Rhea" id="RHEA:78480"/>
    </physiologicalReaction>
</comment>
<evidence type="ECO:0000256" key="10">
    <source>
        <dbReference type="ARBA" id="ARBA00023015"/>
    </source>
</evidence>
<dbReference type="Pfam" id="PF09445">
    <property type="entry name" value="Methyltransf_15"/>
    <property type="match status" value="1"/>
</dbReference>
<keyword evidence="11" id="KW-0804">Transcription</keyword>
<evidence type="ECO:0000256" key="7">
    <source>
        <dbReference type="ARBA" id="ARBA00022603"/>
    </source>
</evidence>
<evidence type="ECO:0000256" key="20">
    <source>
        <dbReference type="ARBA" id="ARBA00064494"/>
    </source>
</evidence>
<evidence type="ECO:0000256" key="1">
    <source>
        <dbReference type="ARBA" id="ARBA00004408"/>
    </source>
</evidence>
<comment type="catalytic activity">
    <reaction evidence="17">
        <text>a 5'-end (N(7)-methyl 5'-triphosphoguanosine)-ribonucleoside in snRNA + S-adenosyl-L-methionine = a 5'-end (N(2),N(7)-dimethyl 5'-triphosphoguanosine)-ribonucleoside in snRNA + S-adenosyl-L-homocysteine + H(+)</text>
        <dbReference type="Rhea" id="RHEA:78471"/>
        <dbReference type="Rhea" id="RHEA-COMP:19085"/>
        <dbReference type="Rhea" id="RHEA-COMP:19087"/>
        <dbReference type="ChEBI" id="CHEBI:15378"/>
        <dbReference type="ChEBI" id="CHEBI:57856"/>
        <dbReference type="ChEBI" id="CHEBI:59789"/>
        <dbReference type="ChEBI" id="CHEBI:156461"/>
        <dbReference type="ChEBI" id="CHEBI:172880"/>
    </reaction>
    <physiologicalReaction direction="left-to-right" evidence="17">
        <dbReference type="Rhea" id="RHEA:78472"/>
    </physiologicalReaction>
</comment>
<gene>
    <name evidence="23" type="ORF">BJ684DRAFT_10831</name>
</gene>
<dbReference type="SUPFAM" id="SSF53335">
    <property type="entry name" value="S-adenosyl-L-methionine-dependent methyltransferases"/>
    <property type="match status" value="1"/>
</dbReference>
<evidence type="ECO:0000256" key="15">
    <source>
        <dbReference type="ARBA" id="ARBA00048740"/>
    </source>
</evidence>
<protein>
    <recommendedName>
        <fullName evidence="4">Trimethylguanosine synthase</fullName>
    </recommendedName>
    <alternativeName>
        <fullName evidence="18">Cap-specific guanine-N(2) methyltransferase</fullName>
    </alternativeName>
    <alternativeName>
        <fullName evidence="21">Nuclear receptor coactivator 6-interacting protein</fullName>
    </alternativeName>
    <alternativeName>
        <fullName evidence="22">PRIP-interacting protein with methyltransferase motif</fullName>
    </alternativeName>
</protein>
<evidence type="ECO:0000256" key="21">
    <source>
        <dbReference type="ARBA" id="ARBA00079339"/>
    </source>
</evidence>
<accession>A0A4P9Y222</accession>
<comment type="catalytic activity">
    <reaction evidence="14">
        <text>a 5'-end (N(2),N(7)-dimethyl 5'-triphosphoguanosine)-ribonucleoside in snoRNA + S-adenosyl-L-methionine = a 5'-end (N(2),N(2),N(7)-trimethyl 5'-triphosphoguanosine)-ribonucleoside in snoRNA + S-adenosyl-L-homocysteine + H(+)</text>
        <dbReference type="Rhea" id="RHEA:78507"/>
        <dbReference type="Rhea" id="RHEA-COMP:19088"/>
        <dbReference type="Rhea" id="RHEA-COMP:19090"/>
        <dbReference type="ChEBI" id="CHEBI:15378"/>
        <dbReference type="ChEBI" id="CHEBI:57856"/>
        <dbReference type="ChEBI" id="CHEBI:59789"/>
        <dbReference type="ChEBI" id="CHEBI:167623"/>
        <dbReference type="ChEBI" id="CHEBI:172880"/>
    </reaction>
    <physiologicalReaction direction="left-to-right" evidence="14">
        <dbReference type="Rhea" id="RHEA:78508"/>
    </physiologicalReaction>
</comment>
<comment type="function">
    <text evidence="19">Catalyzes the 2 serial methylation steps for the conversion of the 7-monomethylguanosine (m(7)G) caps of snRNAs and snoRNAs to a 2,2,7-trimethylguanosine (m(2,2,7)G) cap structure. The enzyme is specific for guanine, and N7 methylation must precede N2 methylation. Hypermethylation of the m7G cap of U snRNAs leads to their concentration in nuclear foci, their colocalization with coilin and the formation of canonical Cajal bodies (CBs). Plays a role in transcriptional regulation.</text>
</comment>
<evidence type="ECO:0000256" key="18">
    <source>
        <dbReference type="ARBA" id="ARBA00049790"/>
    </source>
</evidence>
<evidence type="ECO:0000256" key="8">
    <source>
        <dbReference type="ARBA" id="ARBA00022679"/>
    </source>
</evidence>
<evidence type="ECO:0000256" key="9">
    <source>
        <dbReference type="ARBA" id="ARBA00022691"/>
    </source>
</evidence>
<keyword evidence="9" id="KW-0949">S-adenosyl-L-methionine</keyword>
<name>A0A4P9Y222_9FUNG</name>
<keyword evidence="24" id="KW-1185">Reference proteome</keyword>
<evidence type="ECO:0000256" key="11">
    <source>
        <dbReference type="ARBA" id="ARBA00023163"/>
    </source>
</evidence>
<dbReference type="AlphaFoldDB" id="A0A4P9Y222"/>
<comment type="similarity">
    <text evidence="13">Belongs to the methyltransferase superfamily. Trimethylguanosine synthase family.</text>
</comment>
<keyword evidence="8 23" id="KW-0808">Transferase</keyword>
<comment type="subunit">
    <text evidence="20">May form homooligomers. Interacts with CREBBP/CBP, EED/WAIT1, EP300/P300, NCOA6/PRIP, PPARBP/PBP and SMN.</text>
</comment>
<dbReference type="GO" id="GO:0005737">
    <property type="term" value="C:cytoplasm"/>
    <property type="evidence" value="ECO:0007669"/>
    <property type="project" value="UniProtKB-SubCell"/>
</dbReference>
<organism evidence="23 24">
    <name type="scientific">Piptocephalis cylindrospora</name>
    <dbReference type="NCBI Taxonomy" id="1907219"/>
    <lineage>
        <taxon>Eukaryota</taxon>
        <taxon>Fungi</taxon>
        <taxon>Fungi incertae sedis</taxon>
        <taxon>Zoopagomycota</taxon>
        <taxon>Zoopagomycotina</taxon>
        <taxon>Zoopagomycetes</taxon>
        <taxon>Zoopagales</taxon>
        <taxon>Piptocephalidaceae</taxon>
        <taxon>Piptocephalis</taxon>
    </lineage>
</organism>
<dbReference type="GO" id="GO:0015030">
    <property type="term" value="C:Cajal body"/>
    <property type="evidence" value="ECO:0007669"/>
    <property type="project" value="UniProtKB-SubCell"/>
</dbReference>
<dbReference type="InterPro" id="IPR029063">
    <property type="entry name" value="SAM-dependent_MTases_sf"/>
</dbReference>